<dbReference type="InterPro" id="IPR002346">
    <property type="entry name" value="Mopterin_DH_FAD-bd"/>
</dbReference>
<organism evidence="2 3">
    <name type="scientific">Gordonia aichiensis NBRC 108223</name>
    <dbReference type="NCBI Taxonomy" id="1220583"/>
    <lineage>
        <taxon>Bacteria</taxon>
        <taxon>Bacillati</taxon>
        <taxon>Actinomycetota</taxon>
        <taxon>Actinomycetes</taxon>
        <taxon>Mycobacteriales</taxon>
        <taxon>Gordoniaceae</taxon>
        <taxon>Gordonia</taxon>
    </lineage>
</organism>
<evidence type="ECO:0000313" key="3">
    <source>
        <dbReference type="Proteomes" id="UP000010988"/>
    </source>
</evidence>
<dbReference type="EMBL" id="BANR01000006">
    <property type="protein sequence ID" value="GAC48597.1"/>
    <property type="molecule type" value="Genomic_DNA"/>
</dbReference>
<dbReference type="InterPro" id="IPR051312">
    <property type="entry name" value="Diverse_Substr_Oxidored"/>
</dbReference>
<dbReference type="Gene3D" id="3.30.465.10">
    <property type="match status" value="1"/>
</dbReference>
<comment type="caution">
    <text evidence="2">The sequence shown here is derived from an EMBL/GenBank/DDBJ whole genome shotgun (WGS) entry which is preliminary data.</text>
</comment>
<dbReference type="PANTHER" id="PTHR42659">
    <property type="entry name" value="XANTHINE DEHYDROGENASE SUBUNIT C-RELATED"/>
    <property type="match status" value="1"/>
</dbReference>
<dbReference type="PROSITE" id="PS51387">
    <property type="entry name" value="FAD_PCMH"/>
    <property type="match status" value="1"/>
</dbReference>
<dbReference type="InterPro" id="IPR016169">
    <property type="entry name" value="FAD-bd_PCMH_sub2"/>
</dbReference>
<dbReference type="Proteomes" id="UP000010988">
    <property type="component" value="Unassembled WGS sequence"/>
</dbReference>
<dbReference type="AlphaFoldDB" id="L7KKX2"/>
<name>L7KKX2_9ACTN</name>
<dbReference type="Pfam" id="PF00941">
    <property type="entry name" value="FAD_binding_5"/>
    <property type="match status" value="1"/>
</dbReference>
<dbReference type="eggNOG" id="COG1319">
    <property type="taxonomic scope" value="Bacteria"/>
</dbReference>
<dbReference type="InterPro" id="IPR016166">
    <property type="entry name" value="FAD-bd_PCMH"/>
</dbReference>
<proteinExistence type="predicted"/>
<dbReference type="STRING" id="1220583.GOACH_06_00940"/>
<dbReference type="GO" id="GO:0016491">
    <property type="term" value="F:oxidoreductase activity"/>
    <property type="evidence" value="ECO:0007669"/>
    <property type="project" value="InterPro"/>
</dbReference>
<evidence type="ECO:0000313" key="2">
    <source>
        <dbReference type="EMBL" id="GAC48597.1"/>
    </source>
</evidence>
<gene>
    <name evidence="2" type="ORF">GOACH_06_00940</name>
</gene>
<dbReference type="GO" id="GO:0071949">
    <property type="term" value="F:FAD binding"/>
    <property type="evidence" value="ECO:0007669"/>
    <property type="project" value="InterPro"/>
</dbReference>
<accession>L7KKX2</accession>
<keyword evidence="3" id="KW-1185">Reference proteome</keyword>
<sequence>MAALMDLHTISTYRYAHSRADLRLADGERIVAGGTWFFSEPQVSSTGIVDISRIGWQAFEDLPDGGLRIAATATVAELAEMPAQRGWRAHPLLFQCATALLASFKVWNVATVGGNICRSFAAASMVSLASGLDGSALVWRPDGTDYTVAVADLVTGNGTNTLAEGEVLRAIDIPGYALRARTGFRKIALAELGRSGAVVTGRHDEDGTAVFGITAATLWPTVLRYKGLPDAEQLRADIWSADGYYTDPLGAADWRRGVSAVLAEQIRTELSRPGEGGDAR</sequence>
<dbReference type="SUPFAM" id="SSF56176">
    <property type="entry name" value="FAD-binding/transporter-associated domain-like"/>
    <property type="match status" value="1"/>
</dbReference>
<dbReference type="PANTHER" id="PTHR42659:SF9">
    <property type="entry name" value="XANTHINE DEHYDROGENASE FAD-BINDING SUBUNIT XDHB-RELATED"/>
    <property type="match status" value="1"/>
</dbReference>
<dbReference type="InterPro" id="IPR036318">
    <property type="entry name" value="FAD-bd_PCMH-like_sf"/>
</dbReference>
<feature type="domain" description="FAD-binding PCMH-type" evidence="1">
    <location>
        <begin position="5"/>
        <end position="178"/>
    </location>
</feature>
<reference evidence="2 3" key="1">
    <citation type="submission" date="2012-12" db="EMBL/GenBank/DDBJ databases">
        <title>Whole genome shotgun sequence of Gordonia aichiensis NBRC 108223.</title>
        <authorList>
            <person name="Isaki-Nakamura S."/>
            <person name="Hosoyama A."/>
            <person name="Tsuchikane K."/>
            <person name="Ando Y."/>
            <person name="Baba S."/>
            <person name="Ohji S."/>
            <person name="Hamada M."/>
            <person name="Tamura T."/>
            <person name="Yamazoe A."/>
            <person name="Yamazaki S."/>
            <person name="Fujita N."/>
        </authorList>
    </citation>
    <scope>NUCLEOTIDE SEQUENCE [LARGE SCALE GENOMIC DNA]</scope>
    <source>
        <strain evidence="2 3">NBRC 108223</strain>
    </source>
</reference>
<protein>
    <submittedName>
        <fullName evidence="2">Putative oxidoreductase FAD-binding subunit</fullName>
    </submittedName>
</protein>
<evidence type="ECO:0000259" key="1">
    <source>
        <dbReference type="PROSITE" id="PS51387"/>
    </source>
</evidence>